<organism evidence="1">
    <name type="scientific">Siphoviridae sp. ct16M3</name>
    <dbReference type="NCBI Taxonomy" id="2825305"/>
    <lineage>
        <taxon>Viruses</taxon>
        <taxon>Duplodnaviria</taxon>
        <taxon>Heunggongvirae</taxon>
        <taxon>Uroviricota</taxon>
        <taxon>Caudoviricetes</taxon>
    </lineage>
</organism>
<sequence>MEEIERFLYACSNEEKDDVIKELVYRFRISEENAKKIYISWRNRFVNESIPNEFKDIRQINFVKKKNSGDLPNLIESIDEIGICATAKKFKVNAKKLLRIYFKVKEGEIIGSVRRTS</sequence>
<proteinExistence type="predicted"/>
<protein>
    <submittedName>
        <fullName evidence="1">Uncharacterized protein</fullName>
    </submittedName>
</protein>
<dbReference type="EMBL" id="BK015481">
    <property type="protein sequence ID" value="DAE09010.1"/>
    <property type="molecule type" value="Genomic_DNA"/>
</dbReference>
<name>A0A8S5PQ81_9CAUD</name>
<evidence type="ECO:0000313" key="1">
    <source>
        <dbReference type="EMBL" id="DAE09010.1"/>
    </source>
</evidence>
<reference evidence="1" key="1">
    <citation type="journal article" date="2021" name="Proc. Natl. Acad. Sci. U.S.A.">
        <title>A Catalog of Tens of Thousands of Viruses from Human Metagenomes Reveals Hidden Associations with Chronic Diseases.</title>
        <authorList>
            <person name="Tisza M.J."/>
            <person name="Buck C.B."/>
        </authorList>
    </citation>
    <scope>NUCLEOTIDE SEQUENCE</scope>
    <source>
        <strain evidence="1">Ct16M3</strain>
    </source>
</reference>
<accession>A0A8S5PQ81</accession>